<evidence type="ECO:0000313" key="10">
    <source>
        <dbReference type="EMBL" id="MRH78034.1"/>
    </source>
</evidence>
<dbReference type="InterPro" id="IPR035906">
    <property type="entry name" value="MetI-like_sf"/>
</dbReference>
<keyword evidence="3" id="KW-1003">Cell membrane</keyword>
<evidence type="ECO:0000256" key="3">
    <source>
        <dbReference type="ARBA" id="ARBA00022475"/>
    </source>
</evidence>
<accession>A0A6N7QZF6</accession>
<feature type="transmembrane region" description="Helical" evidence="8">
    <location>
        <begin position="297"/>
        <end position="319"/>
    </location>
</feature>
<dbReference type="GO" id="GO:0055085">
    <property type="term" value="P:transmembrane transport"/>
    <property type="evidence" value="ECO:0007669"/>
    <property type="project" value="InterPro"/>
</dbReference>
<evidence type="ECO:0000256" key="7">
    <source>
        <dbReference type="ARBA" id="ARBA00024202"/>
    </source>
</evidence>
<dbReference type="SUPFAM" id="SSF161098">
    <property type="entry name" value="MetI-like"/>
    <property type="match status" value="1"/>
</dbReference>
<dbReference type="InterPro" id="IPR000515">
    <property type="entry name" value="MetI-like"/>
</dbReference>
<evidence type="ECO:0000256" key="8">
    <source>
        <dbReference type="RuleBase" id="RU363032"/>
    </source>
</evidence>
<evidence type="ECO:0000313" key="11">
    <source>
        <dbReference type="Proteomes" id="UP000433788"/>
    </source>
</evidence>
<feature type="transmembrane region" description="Helical" evidence="8">
    <location>
        <begin position="254"/>
        <end position="277"/>
    </location>
</feature>
<protein>
    <submittedName>
        <fullName evidence="10">ABC transporter permease subunit</fullName>
    </submittedName>
</protein>
<evidence type="ECO:0000256" key="6">
    <source>
        <dbReference type="ARBA" id="ARBA00023136"/>
    </source>
</evidence>
<comment type="subcellular location">
    <subcellularLocation>
        <location evidence="1 8">Cell membrane</location>
        <topology evidence="1 8">Multi-pass membrane protein</topology>
    </subcellularLocation>
</comment>
<dbReference type="GO" id="GO:0005886">
    <property type="term" value="C:plasma membrane"/>
    <property type="evidence" value="ECO:0007669"/>
    <property type="project" value="UniProtKB-SubCell"/>
</dbReference>
<dbReference type="Pfam" id="PF00528">
    <property type="entry name" value="BPD_transp_1"/>
    <property type="match status" value="1"/>
</dbReference>
<proteinExistence type="inferred from homology"/>
<evidence type="ECO:0000256" key="4">
    <source>
        <dbReference type="ARBA" id="ARBA00022692"/>
    </source>
</evidence>
<keyword evidence="11" id="KW-1185">Reference proteome</keyword>
<keyword evidence="6 8" id="KW-0472">Membrane</keyword>
<feature type="domain" description="ABC transmembrane type-1" evidence="9">
    <location>
        <begin position="118"/>
        <end position="316"/>
    </location>
</feature>
<comment type="caution">
    <text evidence="10">The sequence shown here is derived from an EMBL/GenBank/DDBJ whole genome shotgun (WGS) entry which is preliminary data.</text>
</comment>
<dbReference type="EMBL" id="WJPP01000002">
    <property type="protein sequence ID" value="MRH78034.1"/>
    <property type="molecule type" value="Genomic_DNA"/>
</dbReference>
<feature type="transmembrane region" description="Helical" evidence="8">
    <location>
        <begin position="117"/>
        <end position="142"/>
    </location>
</feature>
<dbReference type="RefSeq" id="WP_153719073.1">
    <property type="nucleotide sequence ID" value="NZ_WJPP01000002.1"/>
</dbReference>
<keyword evidence="2 8" id="KW-0813">Transport</keyword>
<dbReference type="InterPro" id="IPR045621">
    <property type="entry name" value="BPD_transp_1_N"/>
</dbReference>
<evidence type="ECO:0000259" key="9">
    <source>
        <dbReference type="PROSITE" id="PS50928"/>
    </source>
</evidence>
<dbReference type="PANTHER" id="PTHR43163:SF6">
    <property type="entry name" value="DIPEPTIDE TRANSPORT SYSTEM PERMEASE PROTEIN DPPB-RELATED"/>
    <property type="match status" value="1"/>
</dbReference>
<keyword evidence="4 8" id="KW-0812">Transmembrane</keyword>
<dbReference type="PROSITE" id="PS50928">
    <property type="entry name" value="ABC_TM1"/>
    <property type="match status" value="1"/>
</dbReference>
<evidence type="ECO:0000256" key="5">
    <source>
        <dbReference type="ARBA" id="ARBA00022989"/>
    </source>
</evidence>
<dbReference type="CDD" id="cd06261">
    <property type="entry name" value="TM_PBP2"/>
    <property type="match status" value="1"/>
</dbReference>
<feature type="transmembrane region" description="Helical" evidence="8">
    <location>
        <begin position="154"/>
        <end position="180"/>
    </location>
</feature>
<feature type="transmembrane region" description="Helical" evidence="8">
    <location>
        <begin position="12"/>
        <end position="33"/>
    </location>
</feature>
<dbReference type="Proteomes" id="UP000433788">
    <property type="component" value="Unassembled WGS sequence"/>
</dbReference>
<sequence length="329" mass="35523">MAFAIEFFVRRILQGAVIVFLVSFVIFALLRVVSGDPVRIILGPMASSAAIEETAEQLGLRDPIPIQYGRFVAGVVQGDFGHSFIRGVQGGSTGGSQDSEGLDTDNRAPVFDLIMTALPYTAILAGGGVFLALLIALPIGIFAGRNSGRWPDRFALYVSSLFISLPNIWIGVVLIFLFSTKAGWLPAIGYEGLAYAILPAIVIAIEISPVLIRAISVSVSDNLRAPYFALGLVRGLSSNYMFRAHVLRNSAVPLMNLFGAQVIGMLLGGLFVVEYIFSYPGIGLLTINAIFQRDFPIVQAISILAAVALVLINMFVDFFSSLIDRRLKF</sequence>
<dbReference type="Gene3D" id="1.10.3720.10">
    <property type="entry name" value="MetI-like"/>
    <property type="match status" value="1"/>
</dbReference>
<evidence type="ECO:0000256" key="2">
    <source>
        <dbReference type="ARBA" id="ARBA00022448"/>
    </source>
</evidence>
<dbReference type="AlphaFoldDB" id="A0A6N7QZF6"/>
<dbReference type="Pfam" id="PF19300">
    <property type="entry name" value="BPD_transp_1_N"/>
    <property type="match status" value="1"/>
</dbReference>
<keyword evidence="5 8" id="KW-1133">Transmembrane helix</keyword>
<feature type="transmembrane region" description="Helical" evidence="8">
    <location>
        <begin position="192"/>
        <end position="212"/>
    </location>
</feature>
<dbReference type="PANTHER" id="PTHR43163">
    <property type="entry name" value="DIPEPTIDE TRANSPORT SYSTEM PERMEASE PROTEIN DPPB-RELATED"/>
    <property type="match status" value="1"/>
</dbReference>
<name>A0A6N7QZF6_9GAMM</name>
<evidence type="ECO:0000256" key="1">
    <source>
        <dbReference type="ARBA" id="ARBA00004651"/>
    </source>
</evidence>
<comment type="similarity">
    <text evidence="7">Belongs to the binding-protein-dependent transport system permease family. OppBC subfamily.</text>
</comment>
<organism evidence="10 11">
    <name type="scientific">Spiribacter salilacus</name>
    <dbReference type="NCBI Taxonomy" id="2664894"/>
    <lineage>
        <taxon>Bacteria</taxon>
        <taxon>Pseudomonadati</taxon>
        <taxon>Pseudomonadota</taxon>
        <taxon>Gammaproteobacteria</taxon>
        <taxon>Chromatiales</taxon>
        <taxon>Ectothiorhodospiraceae</taxon>
        <taxon>Spiribacter</taxon>
    </lineage>
</organism>
<gene>
    <name evidence="10" type="ORF">GH984_04880</name>
</gene>
<reference evidence="10 11" key="1">
    <citation type="submission" date="2019-11" db="EMBL/GenBank/DDBJ databases">
        <authorList>
            <person name="Zhang X.Y."/>
        </authorList>
    </citation>
    <scope>NUCLEOTIDE SEQUENCE [LARGE SCALE GENOMIC DNA]</scope>
    <source>
        <strain evidence="10 11">C176</strain>
    </source>
</reference>